<evidence type="ECO:0000313" key="1">
    <source>
        <dbReference type="EMBL" id="WAJ30682.1"/>
    </source>
</evidence>
<gene>
    <name evidence="1" type="ORF">OXU80_10945</name>
</gene>
<proteinExistence type="predicted"/>
<dbReference type="EMBL" id="CP113520">
    <property type="protein sequence ID" value="WAJ30682.1"/>
    <property type="molecule type" value="Genomic_DNA"/>
</dbReference>
<reference evidence="1" key="1">
    <citation type="submission" date="2022-11" db="EMBL/GenBank/DDBJ databases">
        <title>beta-Carotene-producing bacterium, Jeongeuplla avenae sp. nov., alleviates the salt stress of Arabidopsis seedlings.</title>
        <authorList>
            <person name="Jiang L."/>
            <person name="Lee J."/>
        </authorList>
    </citation>
    <scope>NUCLEOTIDE SEQUENCE</scope>
    <source>
        <strain evidence="1">DY_R2A_6</strain>
    </source>
</reference>
<sequence>MAVTDRDKPLVDRSASAVGVRRLLLLGGLLMVLAGSVSVFGHAFGALAVFAIFAVLACVGIAAIFLWSLGFVQFAERAADGSIAREFLDTASTGLIIVDRKGRVIYANQAYGDLTGSASPADVRSLERILSREPDASEPIYRLANLARGNGTGSEEFRLSRGLAANDKGARYYRVWVRPLGAASQGMQAWQIADVTADREQQELSFQELQHAIDYLDHAPAGFIATDERLTLAYVNATLADWLGIELGDFRAGKQSILDLVSDESRPLLDAGFDPATQPPVVDVDLLRADGQVVPVRLIRSAATGLSAAPGAWRAIVIRRGAEGQGAESGDAAETALARFHRFFNASPMAIAALDANGRTLRSNAAFSRLFGKDCAGGLAPVVDSVSSEMKEALTAALKDAVRGKGDIPTITVDIPGEPARTVRLYLSSLPERSGADAEAAYLYGIDITEQRALEEQFAKSQKMQAVGNLAGGIAHDFNNVLTIITASVDFLLLNHRQGDPSYGDLILIKQSANRAASLVRQLLAYSRRQTMRPKMLNLTDVIADMHLLLKRVSGDFVKLERRHARDLWPVMADIGQFEQVVTNLVGNARDAMPEGGTITISTRNVEAKEVRGFGYPELSDDDYVLVEVADTGTGMAPEVAERIFEPFFTTKEIGKGTGLGLSMVDGIVKQSGGFIFVDSKLGDGTVFRIFLPRHVPAALPAASQQAGGGIAKGEGQAATTMSAGAAGVAAAKLDLSGTETILLVEDEDHVRAGNVRALKMRGYDVHEAASGTEALEIMRSLGGKVDLVVSDVMMPEMDGPTLLKEMRREHPQLKFIFVSGYAEDAFSRNLAEDETFDFLAKPFTLRELAVAVKGALTS</sequence>
<organism evidence="1 2">
    <name type="scientific">Antarcticirhabdus aurantiaca</name>
    <dbReference type="NCBI Taxonomy" id="2606717"/>
    <lineage>
        <taxon>Bacteria</taxon>
        <taxon>Pseudomonadati</taxon>
        <taxon>Pseudomonadota</taxon>
        <taxon>Alphaproteobacteria</taxon>
        <taxon>Hyphomicrobiales</taxon>
        <taxon>Aurantimonadaceae</taxon>
        <taxon>Antarcticirhabdus</taxon>
    </lineage>
</organism>
<evidence type="ECO:0000313" key="2">
    <source>
        <dbReference type="Proteomes" id="UP001163223"/>
    </source>
</evidence>
<protein>
    <submittedName>
        <fullName evidence="1">Response regulator</fullName>
    </submittedName>
</protein>
<accession>A0ACD4NUY1</accession>
<dbReference type="Proteomes" id="UP001163223">
    <property type="component" value="Chromosome"/>
</dbReference>
<keyword evidence="2" id="KW-1185">Reference proteome</keyword>
<name>A0ACD4NUY1_9HYPH</name>